<dbReference type="AlphaFoldDB" id="A0A7H0GJE0"/>
<dbReference type="EMBL" id="CP060783">
    <property type="protein sequence ID" value="QNP48406.1"/>
    <property type="molecule type" value="Genomic_DNA"/>
</dbReference>
<organism evidence="1 2">
    <name type="scientific">Diaphorobacter aerolatus</name>
    <dbReference type="NCBI Taxonomy" id="1288495"/>
    <lineage>
        <taxon>Bacteria</taxon>
        <taxon>Pseudomonadati</taxon>
        <taxon>Pseudomonadota</taxon>
        <taxon>Betaproteobacteria</taxon>
        <taxon>Burkholderiales</taxon>
        <taxon>Comamonadaceae</taxon>
        <taxon>Diaphorobacter</taxon>
    </lineage>
</organism>
<dbReference type="RefSeq" id="WP_187724004.1">
    <property type="nucleotide sequence ID" value="NZ_CP060783.1"/>
</dbReference>
<evidence type="ECO:0000313" key="2">
    <source>
        <dbReference type="Proteomes" id="UP000516028"/>
    </source>
</evidence>
<sequence>MSKEIRKSAGTVKFNLNNPEERKLYEDWKAYVEKNSINTAGFFKKAMRDIINKNAQQSV</sequence>
<proteinExistence type="predicted"/>
<gene>
    <name evidence="1" type="ORF">H9K75_21025</name>
</gene>
<keyword evidence="2" id="KW-1185">Reference proteome</keyword>
<accession>A0A7H0GJE0</accession>
<protein>
    <submittedName>
        <fullName evidence="1">Uncharacterized protein</fullName>
    </submittedName>
</protein>
<dbReference type="KEGG" id="daer:H9K75_21025"/>
<dbReference type="Proteomes" id="UP000516028">
    <property type="component" value="Chromosome"/>
</dbReference>
<name>A0A7H0GJE0_9BURK</name>
<reference evidence="1 2" key="1">
    <citation type="submission" date="2020-08" db="EMBL/GenBank/DDBJ databases">
        <title>Genome sequence of Diaphorobacter aerolatus KACC 16536T.</title>
        <authorList>
            <person name="Hyun D.-W."/>
            <person name="Bae J.-W."/>
        </authorList>
    </citation>
    <scope>NUCLEOTIDE SEQUENCE [LARGE SCALE GENOMIC DNA]</scope>
    <source>
        <strain evidence="1 2">KACC 16536</strain>
    </source>
</reference>
<evidence type="ECO:0000313" key="1">
    <source>
        <dbReference type="EMBL" id="QNP48406.1"/>
    </source>
</evidence>